<accession>A0ABS5TG67</accession>
<dbReference type="SUPFAM" id="SSF56601">
    <property type="entry name" value="beta-lactamase/transpeptidase-like"/>
    <property type="match status" value="1"/>
</dbReference>
<dbReference type="InterPro" id="IPR012338">
    <property type="entry name" value="Beta-lactam/transpept-like"/>
</dbReference>
<dbReference type="Gene3D" id="3.40.710.10">
    <property type="entry name" value="DD-peptidase/beta-lactamase superfamily"/>
    <property type="match status" value="1"/>
</dbReference>
<comment type="caution">
    <text evidence="2">The sequence shown here is derived from an EMBL/GenBank/DDBJ whole genome shotgun (WGS) entry which is preliminary data.</text>
</comment>
<protein>
    <submittedName>
        <fullName evidence="2">Beta-lactamase family protein</fullName>
    </submittedName>
</protein>
<reference evidence="2 3" key="1">
    <citation type="submission" date="2021-05" db="EMBL/GenBank/DDBJ databases">
        <title>Kineosporia and Streptomyces sp. nov. two new marine actinobacteria isolated from Coral.</title>
        <authorList>
            <person name="Buangrab K."/>
            <person name="Sutthacheep M."/>
            <person name="Yeemin T."/>
            <person name="Harunari E."/>
            <person name="Igarashi Y."/>
            <person name="Kanchanasin P."/>
            <person name="Tanasupawat S."/>
            <person name="Phongsopitanun W."/>
        </authorList>
    </citation>
    <scope>NUCLEOTIDE SEQUENCE [LARGE SCALE GENOMIC DNA]</scope>
    <source>
        <strain evidence="2 3">J2-2</strain>
    </source>
</reference>
<evidence type="ECO:0000313" key="3">
    <source>
        <dbReference type="Proteomes" id="UP001197247"/>
    </source>
</evidence>
<organism evidence="2 3">
    <name type="scientific">Kineosporia corallincola</name>
    <dbReference type="NCBI Taxonomy" id="2835133"/>
    <lineage>
        <taxon>Bacteria</taxon>
        <taxon>Bacillati</taxon>
        <taxon>Actinomycetota</taxon>
        <taxon>Actinomycetes</taxon>
        <taxon>Kineosporiales</taxon>
        <taxon>Kineosporiaceae</taxon>
        <taxon>Kineosporia</taxon>
    </lineage>
</organism>
<dbReference type="Proteomes" id="UP001197247">
    <property type="component" value="Unassembled WGS sequence"/>
</dbReference>
<keyword evidence="3" id="KW-1185">Reference proteome</keyword>
<feature type="domain" description="Beta-lactamase-related" evidence="1">
    <location>
        <begin position="58"/>
        <end position="385"/>
    </location>
</feature>
<evidence type="ECO:0000259" key="1">
    <source>
        <dbReference type="Pfam" id="PF00144"/>
    </source>
</evidence>
<evidence type="ECO:0000313" key="2">
    <source>
        <dbReference type="EMBL" id="MBT0769078.1"/>
    </source>
</evidence>
<name>A0ABS5TG67_9ACTN</name>
<dbReference type="PANTHER" id="PTHR43283">
    <property type="entry name" value="BETA-LACTAMASE-RELATED"/>
    <property type="match status" value="1"/>
</dbReference>
<dbReference type="PROSITE" id="PS51318">
    <property type="entry name" value="TAT"/>
    <property type="match status" value="1"/>
</dbReference>
<proteinExistence type="predicted"/>
<dbReference type="InterPro" id="IPR006311">
    <property type="entry name" value="TAT_signal"/>
</dbReference>
<dbReference type="InterPro" id="IPR001466">
    <property type="entry name" value="Beta-lactam-related"/>
</dbReference>
<dbReference type="RefSeq" id="WP_214155368.1">
    <property type="nucleotide sequence ID" value="NZ_JAHBAY010000003.1"/>
</dbReference>
<gene>
    <name evidence="2" type="ORF">KIH74_09085</name>
</gene>
<sequence>MDNLTTQSAGEARPWRRRSLLGAFAAAPVATGGALSAGGAAASSRIPPATRPGGSYDRYVTKLASEGRFSGTVLLSHRGRTVLSRSFGMADRERGIRNGKNTVFTLSSAGKPFSPVAVLQLVQRGKLALGDPIGKHLTGFRQDVAENVTVHHLLSGSSWLATPDEDIQRVYRSREEVHEYCEWYARQAEPIGTPGLPDPRHAGAGTAVPALLVEAASGQSYWDYVQENIFDRAGMSVSAFYTRPQWLTDRRLAHPYMRLADGSEVDALHHLDQGSPDEWVQGRNPGRAFIDAPGDGGFASAPDLVRFARRLYDGTLLDRPWADVLTAARFPQGPSGFGSYGVPVHIVGGQWEFSRAGANPGVGASWSIYPDTGWVGVVLGNTDGLPLQEMSLRMTEAVTGVLPDASGG</sequence>
<dbReference type="InterPro" id="IPR050789">
    <property type="entry name" value="Diverse_Enzym_Activities"/>
</dbReference>
<dbReference type="EMBL" id="JAHBAY010000003">
    <property type="protein sequence ID" value="MBT0769078.1"/>
    <property type="molecule type" value="Genomic_DNA"/>
</dbReference>
<dbReference type="Pfam" id="PF00144">
    <property type="entry name" value="Beta-lactamase"/>
    <property type="match status" value="1"/>
</dbReference>